<comment type="subcellular location">
    <subcellularLocation>
        <location evidence="1">Nucleus</location>
    </subcellularLocation>
</comment>
<evidence type="ECO:0000256" key="4">
    <source>
        <dbReference type="ARBA" id="ARBA00023163"/>
    </source>
</evidence>
<reference evidence="8" key="1">
    <citation type="submission" date="2022-08" db="UniProtKB">
        <authorList>
            <consortium name="EnsemblMetazoa"/>
        </authorList>
    </citation>
    <scope>IDENTIFICATION</scope>
    <source>
        <strain evidence="8">05x7-T-G4-1.051#20</strain>
    </source>
</reference>
<dbReference type="GO" id="GO:0005634">
    <property type="term" value="C:nucleus"/>
    <property type="evidence" value="ECO:0007669"/>
    <property type="project" value="UniProtKB-SubCell"/>
</dbReference>
<dbReference type="PANTHER" id="PTHR46062">
    <property type="entry name" value="STEROL REGULATORY ELEMENT-BINDING PROTEIN"/>
    <property type="match status" value="1"/>
</dbReference>
<evidence type="ECO:0008006" key="10">
    <source>
        <dbReference type="Google" id="ProtNLM"/>
    </source>
</evidence>
<evidence type="ECO:0000313" key="8">
    <source>
        <dbReference type="EnsemblMetazoa" id="G25782.9:cds"/>
    </source>
</evidence>
<keyword evidence="3" id="KW-0238">DNA-binding</keyword>
<dbReference type="Proteomes" id="UP000005408">
    <property type="component" value="Unassembled WGS sequence"/>
</dbReference>
<keyword evidence="9" id="KW-1185">Reference proteome</keyword>
<dbReference type="EnsemblMetazoa" id="G25782.9">
    <property type="protein sequence ID" value="G25782.9:cds"/>
    <property type="gene ID" value="G25782"/>
</dbReference>
<evidence type="ECO:0000256" key="6">
    <source>
        <dbReference type="SAM" id="Coils"/>
    </source>
</evidence>
<feature type="compositionally biased region" description="Basic and acidic residues" evidence="7">
    <location>
        <begin position="601"/>
        <end position="615"/>
    </location>
</feature>
<keyword evidence="5" id="KW-0539">Nucleus</keyword>
<keyword evidence="6" id="KW-0175">Coiled coil</keyword>
<keyword evidence="4" id="KW-0804">Transcription</keyword>
<evidence type="ECO:0000256" key="1">
    <source>
        <dbReference type="ARBA" id="ARBA00004123"/>
    </source>
</evidence>
<evidence type="ECO:0000256" key="5">
    <source>
        <dbReference type="ARBA" id="ARBA00023242"/>
    </source>
</evidence>
<evidence type="ECO:0000313" key="9">
    <source>
        <dbReference type="Proteomes" id="UP000005408"/>
    </source>
</evidence>
<dbReference type="GO" id="GO:0000981">
    <property type="term" value="F:DNA-binding transcription factor activity, RNA polymerase II-specific"/>
    <property type="evidence" value="ECO:0007669"/>
    <property type="project" value="TreeGrafter"/>
</dbReference>
<dbReference type="AlphaFoldDB" id="A0A8W8L059"/>
<feature type="coiled-coil region" evidence="6">
    <location>
        <begin position="140"/>
        <end position="183"/>
    </location>
</feature>
<feature type="region of interest" description="Disordered" evidence="7">
    <location>
        <begin position="581"/>
        <end position="615"/>
    </location>
</feature>
<dbReference type="GO" id="GO:0000978">
    <property type="term" value="F:RNA polymerase II cis-regulatory region sequence-specific DNA binding"/>
    <property type="evidence" value="ECO:0007669"/>
    <property type="project" value="TreeGrafter"/>
</dbReference>
<sequence>MENVEGWTIPAGDNLVDHGSDFLSANDLNSVALDDIDDIVQYMLSDTNTSKNDLFDGQLNLLKPETESFIDPVPLQEQVKHEPSFDDQFSSNNSSAVLLNDANFSSDSSFTGLEGVDLLETVGGDALKSPLVNISHFNSAQQLQHAALKLQKQAQLVQQQKQLLQLQQQQQQKQQQAQLLQHQLRLILQQAAQKPAPVVAQPQPSAVSSKDDVNSSAKNAALVYHKLNQLHLAGHVPGSSWWGVNLSLCAINMAEAAGDALPLTQLAEIYATCAIRIQISLPWKLKYLSKFLLSRARKACLTSGDRLPPSIQWLSHPEGYRFFVRGKWTLGGKNSLFTTLGCEADPLEHVAQMFREYMLEKSLFSLVNPAKNKEGPSQSAEVLLYTQLLTDSATSTTKSVSLPGGGISTTKGGDELGQWWSAIITVAINWLAGDEENAEAQYPMCDSFPQKLQQSDDPLPKAILVAYRARRNLLSNTHGSTHCIRQCDRAGRLLRESLKLSYAKQNEQIVQLLQLMVCDWLLTTRTELWEKNSKDENTTASQTEMIAFQQDLNSLRKLAQAHKNILSKVFLHEATARMMAGASPARTQQLLDRSIRRRHTSKTDKDGSEHSESDRDQAKALLMAGKHLPENMLPCNEDRIALISEASKMYESLGDKKSLQNCRQMIMQFEDKVSAQTVLC</sequence>
<proteinExistence type="predicted"/>
<organism evidence="8 9">
    <name type="scientific">Magallana gigas</name>
    <name type="common">Pacific oyster</name>
    <name type="synonym">Crassostrea gigas</name>
    <dbReference type="NCBI Taxonomy" id="29159"/>
    <lineage>
        <taxon>Eukaryota</taxon>
        <taxon>Metazoa</taxon>
        <taxon>Spiralia</taxon>
        <taxon>Lophotrochozoa</taxon>
        <taxon>Mollusca</taxon>
        <taxon>Bivalvia</taxon>
        <taxon>Autobranchia</taxon>
        <taxon>Pteriomorphia</taxon>
        <taxon>Ostreida</taxon>
        <taxon>Ostreoidea</taxon>
        <taxon>Ostreidae</taxon>
        <taxon>Magallana</taxon>
    </lineage>
</organism>
<name>A0A8W8L059_MAGGI</name>
<evidence type="ECO:0000256" key="2">
    <source>
        <dbReference type="ARBA" id="ARBA00023015"/>
    </source>
</evidence>
<accession>A0A8W8L059</accession>
<keyword evidence="2" id="KW-0805">Transcription regulation</keyword>
<evidence type="ECO:0000256" key="3">
    <source>
        <dbReference type="ARBA" id="ARBA00023125"/>
    </source>
</evidence>
<evidence type="ECO:0000256" key="7">
    <source>
        <dbReference type="SAM" id="MobiDB-lite"/>
    </source>
</evidence>
<protein>
    <recommendedName>
        <fullName evidence="10">Sterol regulatory element-binding protein 1</fullName>
    </recommendedName>
</protein>
<dbReference type="PANTHER" id="PTHR46062:SF1">
    <property type="entry name" value="LP12374P"/>
    <property type="match status" value="1"/>
</dbReference>